<feature type="compositionally biased region" description="Basic residues" evidence="1">
    <location>
        <begin position="438"/>
        <end position="449"/>
    </location>
</feature>
<feature type="compositionally biased region" description="Basic and acidic residues" evidence="1">
    <location>
        <begin position="121"/>
        <end position="149"/>
    </location>
</feature>
<reference evidence="2" key="1">
    <citation type="journal article" date="2023" name="Mol. Phylogenet. Evol.">
        <title>Genome-scale phylogeny and comparative genomics of the fungal order Sordariales.</title>
        <authorList>
            <person name="Hensen N."/>
            <person name="Bonometti L."/>
            <person name="Westerberg I."/>
            <person name="Brannstrom I.O."/>
            <person name="Guillou S."/>
            <person name="Cros-Aarteil S."/>
            <person name="Calhoun S."/>
            <person name="Haridas S."/>
            <person name="Kuo A."/>
            <person name="Mondo S."/>
            <person name="Pangilinan J."/>
            <person name="Riley R."/>
            <person name="LaButti K."/>
            <person name="Andreopoulos B."/>
            <person name="Lipzen A."/>
            <person name="Chen C."/>
            <person name="Yan M."/>
            <person name="Daum C."/>
            <person name="Ng V."/>
            <person name="Clum A."/>
            <person name="Steindorff A."/>
            <person name="Ohm R.A."/>
            <person name="Martin F."/>
            <person name="Silar P."/>
            <person name="Natvig D.O."/>
            <person name="Lalanne C."/>
            <person name="Gautier V."/>
            <person name="Ament-Velasquez S.L."/>
            <person name="Kruys A."/>
            <person name="Hutchinson M.I."/>
            <person name="Powell A.J."/>
            <person name="Barry K."/>
            <person name="Miller A.N."/>
            <person name="Grigoriev I.V."/>
            <person name="Debuchy R."/>
            <person name="Gladieux P."/>
            <person name="Hiltunen Thoren M."/>
            <person name="Johannesson H."/>
        </authorList>
    </citation>
    <scope>NUCLEOTIDE SEQUENCE</scope>
    <source>
        <strain evidence="2">PSN293</strain>
    </source>
</reference>
<feature type="region of interest" description="Disordered" evidence="1">
    <location>
        <begin position="87"/>
        <end position="218"/>
    </location>
</feature>
<feature type="compositionally biased region" description="Pro residues" evidence="1">
    <location>
        <begin position="701"/>
        <end position="713"/>
    </location>
</feature>
<feature type="compositionally biased region" description="Polar residues" evidence="1">
    <location>
        <begin position="403"/>
        <end position="437"/>
    </location>
</feature>
<evidence type="ECO:0000313" key="2">
    <source>
        <dbReference type="EMBL" id="KAK4209043.1"/>
    </source>
</evidence>
<feature type="compositionally biased region" description="Basic residues" evidence="1">
    <location>
        <begin position="317"/>
        <end position="341"/>
    </location>
</feature>
<dbReference type="Proteomes" id="UP001301769">
    <property type="component" value="Unassembled WGS sequence"/>
</dbReference>
<gene>
    <name evidence="2" type="ORF">QBC37DRAFT_59479</name>
</gene>
<feature type="compositionally biased region" description="Polar residues" evidence="1">
    <location>
        <begin position="1003"/>
        <end position="1046"/>
    </location>
</feature>
<feature type="region of interest" description="Disordered" evidence="1">
    <location>
        <begin position="288"/>
        <end position="1046"/>
    </location>
</feature>
<comment type="caution">
    <text evidence="2">The sequence shown here is derived from an EMBL/GenBank/DDBJ whole genome shotgun (WGS) entry which is preliminary data.</text>
</comment>
<feature type="compositionally biased region" description="Polar residues" evidence="1">
    <location>
        <begin position="1074"/>
        <end position="1087"/>
    </location>
</feature>
<feature type="compositionally biased region" description="Pro residues" evidence="1">
    <location>
        <begin position="171"/>
        <end position="183"/>
    </location>
</feature>
<sequence>MATASGPKSGRASETGALVPGRSTTSHKVTPVPIPKPGSIPSLPPSASNAAAAAGVSNHTAATTSAPSTAAQPGFGLLSPAEANLHDAAHRDGRIRNPVPSKLKGKTDGSKGNFSVLHMDVAGRSEATERDAQAKRTSESTERAAKRAWENGYVPHRRSRFVHVPDETVETPPPPPPPKPFVPSVPAQPVSAAGATSASTYQAEPLSARRSPLNSEETKSEQARLLTLLRSLHPVLVVDQICKALAFFGGIPGAPPPSDGSFPESAEANGPGSLFVGWIAEIFPRLGGNSSQVSHTSHTSQPARSPARQLDSAETIRRRRGRPKGSKATKARKDKGIKKGPTKPSGGSDQVQPVPAVDESWIDVDDGEDDHDDDDEGAEPGGNVEANVMLLAQASAPQPSAQKETQFRAQAVDSTPIRTALPASSGNGDKANDGNSSTKKRGRPKGSKNRPKDAALVSSDVPGTNSQVAQEVPDVHPSYVSSTQGSQPPQSTRIPAANSTFTAVNSALATTPVKKKGGRPKGSSAKQKPGKVLGAGNSGSLLDEGPDLSTRADVYSSTPATSGPGSEANNHANQGQTYHTTQSGQPKVAAPVTVGQAQQQPTQKRKRKSTKEANPRLPGANSEAGPQATSAAQVNGVGLPTGAPRTQSPQIVAPSAITLPPAKRARRSQEPKASSRKQADPLPDTSGRRQTADTANVLSPAPAPKPSPIPAPGPSSTQNPASTPVPTPRLNTVQITTPISVEPTMPSISSPHHSHFEVQSPTIENYEAQLQAQLEQPSEAESQPLPTQPQVNSRHLMANRLHHQQHQQNLQQRQQQMQHAQQVQQVQQQVQQPPVSHSRSPNPQHQLQPQAKKPQTESPVIGQQQTRQHSQNQQYSQYRAATTQYSQQHPQPDQHEHRQQQQQQQQQQQKQQQQQQQQQSYSSPQAPAQHFAAQQQNASSVTGASQQYSTNTPQNSQFGSTQQSYTPAQYAGGQQHLAPQQRYQQQLGTSSVGTSSYTSHQSPQFGTSTANSTGFNPPDSNYRTTTPSMSNSSYVPQRTQSTTPSATSAYRATGVHNLSHHSSSFGANPGAGQHRSTSASHPVSQSVQGMTNVGSFSTSTATDWGFLDTANLDATGNQGALGLSNTNYNLNPGSVRPQQSTGTSFSTNALANFDASGLGGNDRYYGVQRR</sequence>
<feature type="compositionally biased region" description="Low complexity" evidence="1">
    <location>
        <begin position="290"/>
        <end position="301"/>
    </location>
</feature>
<feature type="compositionally biased region" description="Acidic residues" evidence="1">
    <location>
        <begin position="360"/>
        <end position="378"/>
    </location>
</feature>
<protein>
    <submittedName>
        <fullName evidence="2">Uncharacterized protein</fullName>
    </submittedName>
</protein>
<feature type="compositionally biased region" description="Polar residues" evidence="1">
    <location>
        <begin position="746"/>
        <end position="793"/>
    </location>
</feature>
<feature type="compositionally biased region" description="Low complexity" evidence="1">
    <location>
        <begin position="863"/>
        <end position="879"/>
    </location>
</feature>
<evidence type="ECO:0000256" key="1">
    <source>
        <dbReference type="SAM" id="MobiDB-lite"/>
    </source>
</evidence>
<feature type="compositionally biased region" description="Low complexity" evidence="1">
    <location>
        <begin position="481"/>
        <end position="492"/>
    </location>
</feature>
<dbReference type="AlphaFoldDB" id="A0AAN6XY23"/>
<feature type="region of interest" description="Disordered" evidence="1">
    <location>
        <begin position="1058"/>
        <end position="1087"/>
    </location>
</feature>
<feature type="compositionally biased region" description="Polar residues" evidence="1">
    <location>
        <begin position="941"/>
        <end position="967"/>
    </location>
</feature>
<feature type="compositionally biased region" description="Pro residues" evidence="1">
    <location>
        <begin position="32"/>
        <end position="44"/>
    </location>
</feature>
<name>A0AAN6XY23_9PEZI</name>
<feature type="compositionally biased region" description="Polar residues" evidence="1">
    <location>
        <begin position="717"/>
        <end position="739"/>
    </location>
</feature>
<accession>A0AAN6XY23</accession>
<feature type="compositionally biased region" description="Polar residues" evidence="1">
    <location>
        <begin position="833"/>
        <end position="849"/>
    </location>
</feature>
<proteinExistence type="predicted"/>
<keyword evidence="3" id="KW-1185">Reference proteome</keyword>
<feature type="compositionally biased region" description="Low complexity" evidence="1">
    <location>
        <begin position="45"/>
        <end position="71"/>
    </location>
</feature>
<feature type="compositionally biased region" description="Polar residues" evidence="1">
    <location>
        <begin position="977"/>
        <end position="988"/>
    </location>
</feature>
<feature type="compositionally biased region" description="Polar residues" evidence="1">
    <location>
        <begin position="497"/>
        <end position="509"/>
    </location>
</feature>
<feature type="compositionally biased region" description="Low complexity" evidence="1">
    <location>
        <begin position="806"/>
        <end position="832"/>
    </location>
</feature>
<evidence type="ECO:0000313" key="3">
    <source>
        <dbReference type="Proteomes" id="UP001301769"/>
    </source>
</evidence>
<dbReference type="EMBL" id="MU858218">
    <property type="protein sequence ID" value="KAK4209043.1"/>
    <property type="molecule type" value="Genomic_DNA"/>
</dbReference>
<feature type="compositionally biased region" description="Polar residues" evidence="1">
    <location>
        <begin position="555"/>
        <end position="585"/>
    </location>
</feature>
<organism evidence="2 3">
    <name type="scientific">Rhypophila decipiens</name>
    <dbReference type="NCBI Taxonomy" id="261697"/>
    <lineage>
        <taxon>Eukaryota</taxon>
        <taxon>Fungi</taxon>
        <taxon>Dikarya</taxon>
        <taxon>Ascomycota</taxon>
        <taxon>Pezizomycotina</taxon>
        <taxon>Sordariomycetes</taxon>
        <taxon>Sordariomycetidae</taxon>
        <taxon>Sordariales</taxon>
        <taxon>Naviculisporaceae</taxon>
        <taxon>Rhypophila</taxon>
    </lineage>
</organism>
<feature type="compositionally biased region" description="Low complexity" evidence="1">
    <location>
        <begin position="989"/>
        <end position="1002"/>
    </location>
</feature>
<feature type="region of interest" description="Disordered" evidence="1">
    <location>
        <begin position="1"/>
        <end position="75"/>
    </location>
</feature>
<feature type="compositionally biased region" description="Low complexity" evidence="1">
    <location>
        <begin position="392"/>
        <end position="402"/>
    </location>
</feature>
<reference evidence="2" key="2">
    <citation type="submission" date="2023-05" db="EMBL/GenBank/DDBJ databases">
        <authorList>
            <consortium name="Lawrence Berkeley National Laboratory"/>
            <person name="Steindorff A."/>
            <person name="Hensen N."/>
            <person name="Bonometti L."/>
            <person name="Westerberg I."/>
            <person name="Brannstrom I.O."/>
            <person name="Guillou S."/>
            <person name="Cros-Aarteil S."/>
            <person name="Calhoun S."/>
            <person name="Haridas S."/>
            <person name="Kuo A."/>
            <person name="Mondo S."/>
            <person name="Pangilinan J."/>
            <person name="Riley R."/>
            <person name="Labutti K."/>
            <person name="Andreopoulos B."/>
            <person name="Lipzen A."/>
            <person name="Chen C."/>
            <person name="Yanf M."/>
            <person name="Daum C."/>
            <person name="Ng V."/>
            <person name="Clum A."/>
            <person name="Ohm R."/>
            <person name="Martin F."/>
            <person name="Silar P."/>
            <person name="Natvig D."/>
            <person name="Lalanne C."/>
            <person name="Gautier V."/>
            <person name="Ament-Velasquez S.L."/>
            <person name="Kruys A."/>
            <person name="Hutchinson M.I."/>
            <person name="Powell A.J."/>
            <person name="Barry K."/>
            <person name="Miller A.N."/>
            <person name="Grigoriev I.V."/>
            <person name="Debuchy R."/>
            <person name="Gladieux P."/>
            <person name="Thoren M.H."/>
            <person name="Johannesson H."/>
        </authorList>
    </citation>
    <scope>NUCLEOTIDE SEQUENCE</scope>
    <source>
        <strain evidence="2">PSN293</strain>
    </source>
</reference>
<feature type="compositionally biased region" description="Low complexity" evidence="1">
    <location>
        <begin position="900"/>
        <end position="940"/>
    </location>
</feature>